<keyword evidence="3" id="KW-1185">Reference proteome</keyword>
<dbReference type="InterPro" id="IPR002156">
    <property type="entry name" value="RNaseH_domain"/>
</dbReference>
<comment type="caution">
    <text evidence="2">The sequence shown here is derived from an EMBL/GenBank/DDBJ whole genome shotgun (WGS) entry which is preliminary data.</text>
</comment>
<dbReference type="AlphaFoldDB" id="A0AAV5CX44"/>
<sequence>MGKATVGVVARDEKGDVLLASGRMLFHCSDAEEAELLACREGFTLALHWISQPITLETDCLTVCAALKSSVENRSRVALLLWEVKQLMAELREVEICHCKRSQNRVSHLLANKACVESLCKVWLHRAPDFVATALATDCNPSES</sequence>
<reference evidence="2" key="2">
    <citation type="submission" date="2021-12" db="EMBL/GenBank/DDBJ databases">
        <title>Resequencing data analysis of finger millet.</title>
        <authorList>
            <person name="Hatakeyama M."/>
            <person name="Aluri S."/>
            <person name="Balachadran M.T."/>
            <person name="Sivarajan S.R."/>
            <person name="Poveda L."/>
            <person name="Shimizu-Inatsugi R."/>
            <person name="Schlapbach R."/>
            <person name="Sreeman S.M."/>
            <person name="Shimizu K.K."/>
        </authorList>
    </citation>
    <scope>NUCLEOTIDE SEQUENCE</scope>
</reference>
<protein>
    <recommendedName>
        <fullName evidence="1">RNase H type-1 domain-containing protein</fullName>
    </recommendedName>
</protein>
<evidence type="ECO:0000313" key="3">
    <source>
        <dbReference type="Proteomes" id="UP001054889"/>
    </source>
</evidence>
<dbReference type="PANTHER" id="PTHR47723">
    <property type="entry name" value="OS05G0353850 PROTEIN"/>
    <property type="match status" value="1"/>
</dbReference>
<dbReference type="GO" id="GO:0003676">
    <property type="term" value="F:nucleic acid binding"/>
    <property type="evidence" value="ECO:0007669"/>
    <property type="project" value="InterPro"/>
</dbReference>
<organism evidence="2 3">
    <name type="scientific">Eleusine coracana subsp. coracana</name>
    <dbReference type="NCBI Taxonomy" id="191504"/>
    <lineage>
        <taxon>Eukaryota</taxon>
        <taxon>Viridiplantae</taxon>
        <taxon>Streptophyta</taxon>
        <taxon>Embryophyta</taxon>
        <taxon>Tracheophyta</taxon>
        <taxon>Spermatophyta</taxon>
        <taxon>Magnoliopsida</taxon>
        <taxon>Liliopsida</taxon>
        <taxon>Poales</taxon>
        <taxon>Poaceae</taxon>
        <taxon>PACMAD clade</taxon>
        <taxon>Chloridoideae</taxon>
        <taxon>Cynodonteae</taxon>
        <taxon>Eleusininae</taxon>
        <taxon>Eleusine</taxon>
    </lineage>
</organism>
<dbReference type="Pfam" id="PF13456">
    <property type="entry name" value="RVT_3"/>
    <property type="match status" value="1"/>
</dbReference>
<reference evidence="2" key="1">
    <citation type="journal article" date="2018" name="DNA Res.">
        <title>Multiple hybrid de novo genome assembly of finger millet, an orphan allotetraploid crop.</title>
        <authorList>
            <person name="Hatakeyama M."/>
            <person name="Aluri S."/>
            <person name="Balachadran M.T."/>
            <person name="Sivarajan S.R."/>
            <person name="Patrignani A."/>
            <person name="Gruter S."/>
            <person name="Poveda L."/>
            <person name="Shimizu-Inatsugi R."/>
            <person name="Baeten J."/>
            <person name="Francoijs K.J."/>
            <person name="Nataraja K.N."/>
            <person name="Reddy Y.A.N."/>
            <person name="Phadnis S."/>
            <person name="Ravikumar R.L."/>
            <person name="Schlapbach R."/>
            <person name="Sreeman S.M."/>
            <person name="Shimizu K.K."/>
        </authorList>
    </citation>
    <scope>NUCLEOTIDE SEQUENCE</scope>
</reference>
<dbReference type="InterPro" id="IPR036397">
    <property type="entry name" value="RNaseH_sf"/>
</dbReference>
<gene>
    <name evidence="2" type="primary">ga20345</name>
    <name evidence="2" type="ORF">PR202_ga20345</name>
</gene>
<evidence type="ECO:0000313" key="2">
    <source>
        <dbReference type="EMBL" id="GJN02949.1"/>
    </source>
</evidence>
<evidence type="ECO:0000259" key="1">
    <source>
        <dbReference type="Pfam" id="PF13456"/>
    </source>
</evidence>
<dbReference type="CDD" id="cd06222">
    <property type="entry name" value="RNase_H_like"/>
    <property type="match status" value="1"/>
</dbReference>
<dbReference type="Gene3D" id="3.30.420.10">
    <property type="entry name" value="Ribonuclease H-like superfamily/Ribonuclease H"/>
    <property type="match status" value="1"/>
</dbReference>
<name>A0AAV5CX44_ELECO</name>
<dbReference type="Proteomes" id="UP001054889">
    <property type="component" value="Unassembled WGS sequence"/>
</dbReference>
<accession>A0AAV5CX44</accession>
<dbReference type="PANTHER" id="PTHR47723:SF24">
    <property type="entry name" value="RNASE H TYPE-1 DOMAIN-CONTAINING PROTEIN"/>
    <property type="match status" value="1"/>
</dbReference>
<dbReference type="InterPro" id="IPR053151">
    <property type="entry name" value="RNase_H-like"/>
</dbReference>
<feature type="domain" description="RNase H type-1" evidence="1">
    <location>
        <begin position="2"/>
        <end position="114"/>
    </location>
</feature>
<dbReference type="EMBL" id="BQKI01000009">
    <property type="protein sequence ID" value="GJN02949.1"/>
    <property type="molecule type" value="Genomic_DNA"/>
</dbReference>
<dbReference type="GO" id="GO:0004523">
    <property type="term" value="F:RNA-DNA hybrid ribonuclease activity"/>
    <property type="evidence" value="ECO:0007669"/>
    <property type="project" value="InterPro"/>
</dbReference>
<dbReference type="InterPro" id="IPR044730">
    <property type="entry name" value="RNase_H-like_dom_plant"/>
</dbReference>
<proteinExistence type="predicted"/>
<dbReference type="InterPro" id="IPR012337">
    <property type="entry name" value="RNaseH-like_sf"/>
</dbReference>
<dbReference type="SUPFAM" id="SSF53098">
    <property type="entry name" value="Ribonuclease H-like"/>
    <property type="match status" value="1"/>
</dbReference>